<evidence type="ECO:0000256" key="1">
    <source>
        <dbReference type="SAM" id="MobiDB-lite"/>
    </source>
</evidence>
<dbReference type="Proteomes" id="UP001218502">
    <property type="component" value="Unassembled WGS sequence"/>
</dbReference>
<gene>
    <name evidence="2" type="ORF">POY80_19575</name>
</gene>
<comment type="caution">
    <text evidence="2">The sequence shown here is derived from an EMBL/GenBank/DDBJ whole genome shotgun (WGS) entry which is preliminary data.</text>
</comment>
<reference evidence="2" key="1">
    <citation type="submission" date="2022-10" db="EMBL/GenBank/DDBJ databases">
        <title>Human gut microbiome strain richness.</title>
        <authorList>
            <person name="Chen-Liaw A."/>
        </authorList>
    </citation>
    <scope>NUCLEOTIDE SEQUENCE</scope>
    <source>
        <strain evidence="2">A1_m1001262Bd0_191120</strain>
    </source>
</reference>
<evidence type="ECO:0000313" key="3">
    <source>
        <dbReference type="Proteomes" id="UP001218502"/>
    </source>
</evidence>
<dbReference type="RefSeq" id="WP_153881239.1">
    <property type="nucleotide sequence ID" value="NZ_JAQNQY010000037.1"/>
</dbReference>
<feature type="region of interest" description="Disordered" evidence="1">
    <location>
        <begin position="1"/>
        <end position="33"/>
    </location>
</feature>
<organism evidence="2 3">
    <name type="scientific">Bacteroides uniformis</name>
    <dbReference type="NCBI Taxonomy" id="820"/>
    <lineage>
        <taxon>Bacteria</taxon>
        <taxon>Pseudomonadati</taxon>
        <taxon>Bacteroidota</taxon>
        <taxon>Bacteroidia</taxon>
        <taxon>Bacteroidales</taxon>
        <taxon>Bacteroidaceae</taxon>
        <taxon>Bacteroides</taxon>
    </lineage>
</organism>
<protein>
    <submittedName>
        <fullName evidence="2">Uncharacterized protein</fullName>
    </submittedName>
</protein>
<dbReference type="AlphaFoldDB" id="A0AAW6G7R5"/>
<name>A0AAW6G7R5_BACUN</name>
<evidence type="ECO:0000313" key="2">
    <source>
        <dbReference type="EMBL" id="MDC1754638.1"/>
    </source>
</evidence>
<accession>A0AAW6G7R5</accession>
<sequence>MGPRRNMNGAGAGGRLVARRGGEAGTTQLGNRDQRRYDLRVAFGVRGANGSNG</sequence>
<proteinExistence type="predicted"/>
<dbReference type="EMBL" id="JAQNQY010000037">
    <property type="protein sequence ID" value="MDC1754638.1"/>
    <property type="molecule type" value="Genomic_DNA"/>
</dbReference>